<evidence type="ECO:0000256" key="2">
    <source>
        <dbReference type="ARBA" id="ARBA00011458"/>
    </source>
</evidence>
<dbReference type="CDD" id="cd11382">
    <property type="entry name" value="Ribosomal_S8e"/>
    <property type="match status" value="1"/>
</dbReference>
<proteinExistence type="inferred from homology"/>
<dbReference type="GO" id="GO:0006412">
    <property type="term" value="P:translation"/>
    <property type="evidence" value="ECO:0007669"/>
    <property type="project" value="UniProtKB-UniRule"/>
</dbReference>
<organism evidence="8">
    <name type="scientific">Staphylothermus marinus</name>
    <dbReference type="NCBI Taxonomy" id="2280"/>
    <lineage>
        <taxon>Archaea</taxon>
        <taxon>Thermoproteota</taxon>
        <taxon>Thermoprotei</taxon>
        <taxon>Desulfurococcales</taxon>
        <taxon>Desulfurococcaceae</taxon>
        <taxon>Staphylothermus</taxon>
    </lineage>
</organism>
<evidence type="ECO:0000256" key="4">
    <source>
        <dbReference type="ARBA" id="ARBA00023274"/>
    </source>
</evidence>
<name>A0A7C4D6D3_STAMA</name>
<dbReference type="InterPro" id="IPR020919">
    <property type="entry name" value="Ribosomal_protein_eS8_arc"/>
</dbReference>
<comment type="caution">
    <text evidence="8">The sequence shown here is derived from an EMBL/GenBank/DDBJ whole genome shotgun (WGS) entry which is preliminary data.</text>
</comment>
<keyword evidence="3 6" id="KW-0689">Ribosomal protein</keyword>
<dbReference type="Pfam" id="PF01201">
    <property type="entry name" value="Ribosomal_S8e"/>
    <property type="match status" value="1"/>
</dbReference>
<dbReference type="InterPro" id="IPR018283">
    <property type="entry name" value="Ribosomal_eS8_CS"/>
</dbReference>
<comment type="subunit">
    <text evidence="2 6">Part of the 30S ribosomal subunit.</text>
</comment>
<accession>A0A7C4D6D3</accession>
<dbReference type="GO" id="GO:0003735">
    <property type="term" value="F:structural constituent of ribosome"/>
    <property type="evidence" value="ECO:0007669"/>
    <property type="project" value="InterPro"/>
</dbReference>
<dbReference type="PANTHER" id="PTHR10394">
    <property type="entry name" value="40S RIBOSOMAL PROTEIN S8"/>
    <property type="match status" value="1"/>
</dbReference>
<feature type="compositionally biased region" description="Basic residues" evidence="7">
    <location>
        <begin position="16"/>
        <end position="27"/>
    </location>
</feature>
<dbReference type="GO" id="GO:0005840">
    <property type="term" value="C:ribosome"/>
    <property type="evidence" value="ECO:0007669"/>
    <property type="project" value="UniProtKB-KW"/>
</dbReference>
<dbReference type="InterPro" id="IPR022309">
    <property type="entry name" value="Ribosomal_Se8/biogenesis_NSA2"/>
</dbReference>
<evidence type="ECO:0000313" key="8">
    <source>
        <dbReference type="EMBL" id="HGM58021.1"/>
    </source>
</evidence>
<dbReference type="NCBIfam" id="TIGR00307">
    <property type="entry name" value="eS8"/>
    <property type="match status" value="1"/>
</dbReference>
<dbReference type="Gene3D" id="3.10.290.70">
    <property type="match status" value="1"/>
</dbReference>
<gene>
    <name evidence="6" type="primary">rps8e</name>
    <name evidence="8" type="ORF">ENU14_00285</name>
</gene>
<dbReference type="PROSITE" id="PS01193">
    <property type="entry name" value="RIBOSOMAL_S8E"/>
    <property type="match status" value="1"/>
</dbReference>
<dbReference type="GO" id="GO:1990904">
    <property type="term" value="C:ribonucleoprotein complex"/>
    <property type="evidence" value="ECO:0007669"/>
    <property type="project" value="UniProtKB-KW"/>
</dbReference>
<feature type="region of interest" description="Disordered" evidence="7">
    <location>
        <begin position="1"/>
        <end position="42"/>
    </location>
</feature>
<dbReference type="HAMAP" id="MF_00029">
    <property type="entry name" value="Ribosomal_eS8"/>
    <property type="match status" value="1"/>
</dbReference>
<protein>
    <recommendedName>
        <fullName evidence="5 6">Small ribosomal subunit protein eS8</fullName>
    </recommendedName>
</protein>
<evidence type="ECO:0000256" key="1">
    <source>
        <dbReference type="ARBA" id="ARBA00005257"/>
    </source>
</evidence>
<sequence length="130" mass="14635">MSWYQGNDLRKPSGGLKRRHRDKRKHELGRPPTLTKVSSVEEREGIRVRGGNYKVRVTASAYVNTYIPNENVVKKLRILEVVDNPANIEYKRSGILTKGAIVRTEIGLVKITSRPGQDGVVNGVLVEKTR</sequence>
<evidence type="ECO:0000256" key="6">
    <source>
        <dbReference type="HAMAP-Rule" id="MF_00029"/>
    </source>
</evidence>
<evidence type="ECO:0000256" key="7">
    <source>
        <dbReference type="SAM" id="MobiDB-lite"/>
    </source>
</evidence>
<keyword evidence="4 6" id="KW-0687">Ribonucleoprotein</keyword>
<evidence type="ECO:0000256" key="5">
    <source>
        <dbReference type="ARBA" id="ARBA00035277"/>
    </source>
</evidence>
<comment type="similarity">
    <text evidence="1 6">Belongs to the eukaryotic ribosomal protein eS8 family.</text>
</comment>
<dbReference type="EMBL" id="DTBJ01000004">
    <property type="protein sequence ID" value="HGM58021.1"/>
    <property type="molecule type" value="Genomic_DNA"/>
</dbReference>
<dbReference type="AlphaFoldDB" id="A0A7C4D6D3"/>
<evidence type="ECO:0000256" key="3">
    <source>
        <dbReference type="ARBA" id="ARBA00022980"/>
    </source>
</evidence>
<dbReference type="InterPro" id="IPR001047">
    <property type="entry name" value="Ribosomal_eS8"/>
</dbReference>
<reference evidence="8" key="1">
    <citation type="journal article" date="2020" name="mSystems">
        <title>Genome- and Community-Level Interaction Insights into Carbon Utilization and Element Cycling Functions of Hydrothermarchaeota in Hydrothermal Sediment.</title>
        <authorList>
            <person name="Zhou Z."/>
            <person name="Liu Y."/>
            <person name="Xu W."/>
            <person name="Pan J."/>
            <person name="Luo Z.H."/>
            <person name="Li M."/>
        </authorList>
    </citation>
    <scope>NUCLEOTIDE SEQUENCE [LARGE SCALE GENOMIC DNA]</scope>
    <source>
        <strain evidence="8">SpSt-642</strain>
    </source>
</reference>